<sequence length="264" mass="30628">MTFDIFTILNLGIFIMSMLINLFALSLYKHFQVQGKQNIAMISTFFQFILDFIFAIGNLFLRLEIIAIKGEQNYVSFRMVYLDYFQTTFFSYCVCVFLFNTIYCFNFATVSITIFVRYAFVTLREIKIKHLMSMYLAALIALAVSLVPFCFYGMNSNVDLNIIYQTNLITGDIDETITSNSKSISLIMDLSVIIYLGPTFILLNVFFAIIFQILMRYRKYLISNKATMSESTRRLNNDFFKILLLQAVTPVLLLFLPTSKLVIF</sequence>
<protein>
    <submittedName>
        <fullName evidence="2">G_PROTEIN_RECEP_F1_2 domain-containing protein</fullName>
    </submittedName>
</protein>
<organism evidence="1 2">
    <name type="scientific">Rhabditophanes sp. KR3021</name>
    <dbReference type="NCBI Taxonomy" id="114890"/>
    <lineage>
        <taxon>Eukaryota</taxon>
        <taxon>Metazoa</taxon>
        <taxon>Ecdysozoa</taxon>
        <taxon>Nematoda</taxon>
        <taxon>Chromadorea</taxon>
        <taxon>Rhabditida</taxon>
        <taxon>Tylenchina</taxon>
        <taxon>Panagrolaimomorpha</taxon>
        <taxon>Strongyloidoidea</taxon>
        <taxon>Alloionematidae</taxon>
        <taxon>Rhabditophanes</taxon>
    </lineage>
</organism>
<reference evidence="2" key="1">
    <citation type="submission" date="2016-11" db="UniProtKB">
        <authorList>
            <consortium name="WormBaseParasite"/>
        </authorList>
    </citation>
    <scope>IDENTIFICATION</scope>
    <source>
        <strain evidence="2">KR3021</strain>
    </source>
</reference>
<proteinExistence type="predicted"/>
<dbReference type="Proteomes" id="UP000095286">
    <property type="component" value="Unplaced"/>
</dbReference>
<evidence type="ECO:0000313" key="2">
    <source>
        <dbReference type="WBParaSite" id="RSKR_0000394124.1"/>
    </source>
</evidence>
<dbReference type="WBParaSite" id="RSKR_0000394124.1">
    <property type="protein sequence ID" value="RSKR_0000394124.1"/>
    <property type="gene ID" value="RSKR_0000394124"/>
</dbReference>
<accession>A0AC35TT54</accession>
<evidence type="ECO:0000313" key="1">
    <source>
        <dbReference type="Proteomes" id="UP000095286"/>
    </source>
</evidence>
<name>A0AC35TT54_9BILA</name>